<dbReference type="Gene3D" id="1.10.579.10">
    <property type="entry name" value="DNA Cyclobutane Dipyrimidine Photolyase, subunit A, domain 3"/>
    <property type="match status" value="1"/>
</dbReference>
<dbReference type="PRINTS" id="PR00147">
    <property type="entry name" value="DNAPHOTLYASE"/>
</dbReference>
<dbReference type="InterPro" id="IPR002081">
    <property type="entry name" value="Cryptochrome/DNA_photolyase_1"/>
</dbReference>
<keyword evidence="4 5" id="KW-0157">Chromophore</keyword>
<keyword evidence="3 5" id="KW-0274">FAD</keyword>
<keyword evidence="2 5" id="KW-0285">Flavoprotein</keyword>
<dbReference type="InterPro" id="IPR036155">
    <property type="entry name" value="Crypto/Photolyase_N_sf"/>
</dbReference>
<dbReference type="PROSITE" id="PS51645">
    <property type="entry name" value="PHR_CRY_ALPHA_BETA"/>
    <property type="match status" value="1"/>
</dbReference>
<accession>A0ABP6RYC7</accession>
<dbReference type="PANTHER" id="PTHR11455:SF9">
    <property type="entry name" value="CRYPTOCHROME CIRCADIAN CLOCK 5 ISOFORM X1"/>
    <property type="match status" value="1"/>
</dbReference>
<evidence type="ECO:0000256" key="3">
    <source>
        <dbReference type="ARBA" id="ARBA00022827"/>
    </source>
</evidence>
<dbReference type="Proteomes" id="UP001500483">
    <property type="component" value="Unassembled WGS sequence"/>
</dbReference>
<comment type="caution">
    <text evidence="7">The sequence shown here is derived from an EMBL/GenBank/DDBJ whole genome shotgun (WGS) entry which is preliminary data.</text>
</comment>
<name>A0ABP6RYC7_9PSEU</name>
<evidence type="ECO:0000313" key="8">
    <source>
        <dbReference type="Proteomes" id="UP001500483"/>
    </source>
</evidence>
<comment type="cofactor">
    <cofactor evidence="1">
        <name>FAD</name>
        <dbReference type="ChEBI" id="CHEBI:57692"/>
    </cofactor>
</comment>
<dbReference type="InterPro" id="IPR005101">
    <property type="entry name" value="Cryptochr/Photolyase_FAD-bd"/>
</dbReference>
<dbReference type="InterPro" id="IPR014729">
    <property type="entry name" value="Rossmann-like_a/b/a_fold"/>
</dbReference>
<dbReference type="RefSeq" id="WP_344930334.1">
    <property type="nucleotide sequence ID" value="NZ_BAAAYK010000038.1"/>
</dbReference>
<evidence type="ECO:0000256" key="5">
    <source>
        <dbReference type="RuleBase" id="RU004182"/>
    </source>
</evidence>
<dbReference type="Gene3D" id="1.25.40.80">
    <property type="match status" value="1"/>
</dbReference>
<evidence type="ECO:0000313" key="7">
    <source>
        <dbReference type="EMBL" id="GAA3363325.1"/>
    </source>
</evidence>
<dbReference type="EMBL" id="BAAAYK010000038">
    <property type="protein sequence ID" value="GAA3363325.1"/>
    <property type="molecule type" value="Genomic_DNA"/>
</dbReference>
<dbReference type="Gene3D" id="3.40.50.620">
    <property type="entry name" value="HUPs"/>
    <property type="match status" value="1"/>
</dbReference>
<protein>
    <submittedName>
        <fullName evidence="7">Deoxyribodipyrimidine photo-lyase</fullName>
    </submittedName>
</protein>
<sequence>MSAPAVLWFRRDLRVRDHPALAAAARDGRRVIGVFVLDEALLAPAGPPRRTFLYRCLRELDASLGGRLLVLRGAPAQVLPELVAEAGAGSVHVSADTGPYGRERDERVRDALGEVEWVATGSPYAVTPGRVTKRDGTAYQVFTPFRRAWDEHGRPAPADTDGSTADWLLPRKVRAAGIPADEDLGGVVLPPAGERAALERWDDFCASALTGYDRDRDRPDRAGTSRMSPYLKWGCVHPRTLLADLAGEVGDGASSYRNELAFRDFYADVLWHRPDSARHNFDTRYDRIRLDTDADAWDRFGEWCAGRTGFPIVDAGMRQLLAEGWMHNRVRMVVASFLVKDLHLPWWWGARHFMRHLVDGDLASNQHGWQWAAGSGTDAAPYFRVFNPITQGTRFDPDGAYVREHVPELRGLDAKSTHRPWTLPDGPPNGYPPPIVEHGVERQEALARYGEIKN</sequence>
<dbReference type="Pfam" id="PF03441">
    <property type="entry name" value="FAD_binding_7"/>
    <property type="match status" value="1"/>
</dbReference>
<dbReference type="SUPFAM" id="SSF48173">
    <property type="entry name" value="Cryptochrome/photolyase FAD-binding domain"/>
    <property type="match status" value="1"/>
</dbReference>
<feature type="domain" description="Photolyase/cryptochrome alpha/beta" evidence="6">
    <location>
        <begin position="3"/>
        <end position="125"/>
    </location>
</feature>
<dbReference type="Pfam" id="PF00875">
    <property type="entry name" value="DNA_photolyase"/>
    <property type="match status" value="1"/>
</dbReference>
<gene>
    <name evidence="7" type="ORF">GCM10020366_54790</name>
</gene>
<evidence type="ECO:0000256" key="2">
    <source>
        <dbReference type="ARBA" id="ARBA00022630"/>
    </source>
</evidence>
<reference evidence="8" key="1">
    <citation type="journal article" date="2019" name="Int. J. Syst. Evol. Microbiol.">
        <title>The Global Catalogue of Microorganisms (GCM) 10K type strain sequencing project: providing services to taxonomists for standard genome sequencing and annotation.</title>
        <authorList>
            <consortium name="The Broad Institute Genomics Platform"/>
            <consortium name="The Broad Institute Genome Sequencing Center for Infectious Disease"/>
            <person name="Wu L."/>
            <person name="Ma J."/>
        </authorList>
    </citation>
    <scope>NUCLEOTIDE SEQUENCE [LARGE SCALE GENOMIC DNA]</scope>
    <source>
        <strain evidence="8">JCM 9687</strain>
    </source>
</reference>
<evidence type="ECO:0000256" key="1">
    <source>
        <dbReference type="ARBA" id="ARBA00001974"/>
    </source>
</evidence>
<keyword evidence="8" id="KW-1185">Reference proteome</keyword>
<dbReference type="SUPFAM" id="SSF52425">
    <property type="entry name" value="Cryptochrome/photolyase, N-terminal domain"/>
    <property type="match status" value="1"/>
</dbReference>
<evidence type="ECO:0000259" key="6">
    <source>
        <dbReference type="PROSITE" id="PS51645"/>
    </source>
</evidence>
<dbReference type="InterPro" id="IPR036134">
    <property type="entry name" value="Crypto/Photolyase_FAD-like_sf"/>
</dbReference>
<comment type="similarity">
    <text evidence="5">Belongs to the DNA photolyase family.</text>
</comment>
<proteinExistence type="inferred from homology"/>
<dbReference type="InterPro" id="IPR018394">
    <property type="entry name" value="DNA_photolyase_1_CS_C"/>
</dbReference>
<organism evidence="7 8">
    <name type="scientific">Saccharopolyspora gregorii</name>
    <dbReference type="NCBI Taxonomy" id="33914"/>
    <lineage>
        <taxon>Bacteria</taxon>
        <taxon>Bacillati</taxon>
        <taxon>Actinomycetota</taxon>
        <taxon>Actinomycetes</taxon>
        <taxon>Pseudonocardiales</taxon>
        <taxon>Pseudonocardiaceae</taxon>
        <taxon>Saccharopolyspora</taxon>
    </lineage>
</organism>
<dbReference type="InterPro" id="IPR006050">
    <property type="entry name" value="DNA_photolyase_N"/>
</dbReference>
<dbReference type="PANTHER" id="PTHR11455">
    <property type="entry name" value="CRYPTOCHROME"/>
    <property type="match status" value="1"/>
</dbReference>
<dbReference type="PROSITE" id="PS00394">
    <property type="entry name" value="DNA_PHOTOLYASES_1_1"/>
    <property type="match status" value="1"/>
</dbReference>
<evidence type="ECO:0000256" key="4">
    <source>
        <dbReference type="ARBA" id="ARBA00022991"/>
    </source>
</evidence>